<keyword evidence="2" id="KW-1185">Reference proteome</keyword>
<sequence>MRTCTLQFGSTSPHRSEAFVKRFGNIRKVVLPPVAKIFSYKGAWRDIRKHESSNIHPTLFIRFEPAP</sequence>
<name>A0A392SYF7_9FABA</name>
<comment type="caution">
    <text evidence="1">The sequence shown here is derived from an EMBL/GenBank/DDBJ whole genome shotgun (WGS) entry which is preliminary data.</text>
</comment>
<feature type="non-terminal residue" evidence="1">
    <location>
        <position position="67"/>
    </location>
</feature>
<organism evidence="1 2">
    <name type="scientific">Trifolium medium</name>
    <dbReference type="NCBI Taxonomy" id="97028"/>
    <lineage>
        <taxon>Eukaryota</taxon>
        <taxon>Viridiplantae</taxon>
        <taxon>Streptophyta</taxon>
        <taxon>Embryophyta</taxon>
        <taxon>Tracheophyta</taxon>
        <taxon>Spermatophyta</taxon>
        <taxon>Magnoliopsida</taxon>
        <taxon>eudicotyledons</taxon>
        <taxon>Gunneridae</taxon>
        <taxon>Pentapetalae</taxon>
        <taxon>rosids</taxon>
        <taxon>fabids</taxon>
        <taxon>Fabales</taxon>
        <taxon>Fabaceae</taxon>
        <taxon>Papilionoideae</taxon>
        <taxon>50 kb inversion clade</taxon>
        <taxon>NPAAA clade</taxon>
        <taxon>Hologalegina</taxon>
        <taxon>IRL clade</taxon>
        <taxon>Trifolieae</taxon>
        <taxon>Trifolium</taxon>
    </lineage>
</organism>
<dbReference type="Proteomes" id="UP000265520">
    <property type="component" value="Unassembled WGS sequence"/>
</dbReference>
<accession>A0A392SYF7</accession>
<dbReference type="EMBL" id="LXQA010454590">
    <property type="protein sequence ID" value="MCI52900.1"/>
    <property type="molecule type" value="Genomic_DNA"/>
</dbReference>
<protein>
    <submittedName>
        <fullName evidence="1">Uncharacterized protein</fullName>
    </submittedName>
</protein>
<evidence type="ECO:0000313" key="1">
    <source>
        <dbReference type="EMBL" id="MCI52900.1"/>
    </source>
</evidence>
<proteinExistence type="predicted"/>
<reference evidence="1 2" key="1">
    <citation type="journal article" date="2018" name="Front. Plant Sci.">
        <title>Red Clover (Trifolium pratense) and Zigzag Clover (T. medium) - A Picture of Genomic Similarities and Differences.</title>
        <authorList>
            <person name="Dluhosova J."/>
            <person name="Istvanek J."/>
            <person name="Nedelnik J."/>
            <person name="Repkova J."/>
        </authorList>
    </citation>
    <scope>NUCLEOTIDE SEQUENCE [LARGE SCALE GENOMIC DNA]</scope>
    <source>
        <strain evidence="2">cv. 10/8</strain>
        <tissue evidence="1">Leaf</tissue>
    </source>
</reference>
<evidence type="ECO:0000313" key="2">
    <source>
        <dbReference type="Proteomes" id="UP000265520"/>
    </source>
</evidence>
<dbReference type="AlphaFoldDB" id="A0A392SYF7"/>